<evidence type="ECO:0000256" key="3">
    <source>
        <dbReference type="PROSITE-ProRule" id="PRU00176"/>
    </source>
</evidence>
<evidence type="ECO:0000313" key="5">
    <source>
        <dbReference type="EMBL" id="CAD7647159.1"/>
    </source>
</evidence>
<dbReference type="GO" id="GO:0005634">
    <property type="term" value="C:nucleus"/>
    <property type="evidence" value="ECO:0007669"/>
    <property type="project" value="TreeGrafter"/>
</dbReference>
<evidence type="ECO:0000256" key="2">
    <source>
        <dbReference type="ARBA" id="ARBA00022884"/>
    </source>
</evidence>
<evidence type="ECO:0000313" key="6">
    <source>
        <dbReference type="Proteomes" id="UP000728032"/>
    </source>
</evidence>
<organism evidence="5">
    <name type="scientific">Oppiella nova</name>
    <dbReference type="NCBI Taxonomy" id="334625"/>
    <lineage>
        <taxon>Eukaryota</taxon>
        <taxon>Metazoa</taxon>
        <taxon>Ecdysozoa</taxon>
        <taxon>Arthropoda</taxon>
        <taxon>Chelicerata</taxon>
        <taxon>Arachnida</taxon>
        <taxon>Acari</taxon>
        <taxon>Acariformes</taxon>
        <taxon>Sarcoptiformes</taxon>
        <taxon>Oribatida</taxon>
        <taxon>Brachypylina</taxon>
        <taxon>Oppioidea</taxon>
        <taxon>Oppiidae</taxon>
        <taxon>Oppiella</taxon>
    </lineage>
</organism>
<keyword evidence="6" id="KW-1185">Reference proteome</keyword>
<feature type="domain" description="RRM" evidence="4">
    <location>
        <begin position="170"/>
        <end position="248"/>
    </location>
</feature>
<proteinExistence type="predicted"/>
<dbReference type="SMART" id="SM00360">
    <property type="entry name" value="RRM"/>
    <property type="match status" value="1"/>
</dbReference>
<dbReference type="SUPFAM" id="SSF54928">
    <property type="entry name" value="RNA-binding domain, RBD"/>
    <property type="match status" value="1"/>
</dbReference>
<dbReference type="FunFam" id="3.30.70.330:FF:000383">
    <property type="entry name" value="Sex lethal, isoform D"/>
    <property type="match status" value="1"/>
</dbReference>
<dbReference type="InterPro" id="IPR012677">
    <property type="entry name" value="Nucleotide-bd_a/b_plait_sf"/>
</dbReference>
<dbReference type="InterPro" id="IPR000504">
    <property type="entry name" value="RRM_dom"/>
</dbReference>
<name>A0A7R9QIL9_9ACAR</name>
<dbReference type="PANTHER" id="PTHR48025:SF1">
    <property type="entry name" value="RRM DOMAIN-CONTAINING PROTEIN"/>
    <property type="match status" value="1"/>
</dbReference>
<dbReference type="GO" id="GO:0009967">
    <property type="term" value="P:positive regulation of signal transduction"/>
    <property type="evidence" value="ECO:0007669"/>
    <property type="project" value="UniProtKB-ARBA"/>
</dbReference>
<accession>A0A7R9QIL9</accession>
<keyword evidence="2 3" id="KW-0694">RNA-binding</keyword>
<dbReference type="PANTHER" id="PTHR48025">
    <property type="entry name" value="OS02G0815200 PROTEIN"/>
    <property type="match status" value="1"/>
</dbReference>
<dbReference type="GO" id="GO:0003729">
    <property type="term" value="F:mRNA binding"/>
    <property type="evidence" value="ECO:0007669"/>
    <property type="project" value="TreeGrafter"/>
</dbReference>
<dbReference type="InterPro" id="IPR050502">
    <property type="entry name" value="Euk_RNA-bind_prot"/>
</dbReference>
<keyword evidence="1" id="KW-0677">Repeat</keyword>
<dbReference type="EMBL" id="OC917467">
    <property type="protein sequence ID" value="CAD7647159.1"/>
    <property type="molecule type" value="Genomic_DNA"/>
</dbReference>
<reference evidence="5" key="1">
    <citation type="submission" date="2020-11" db="EMBL/GenBank/DDBJ databases">
        <authorList>
            <person name="Tran Van P."/>
        </authorList>
    </citation>
    <scope>NUCLEOTIDE SEQUENCE</scope>
</reference>
<dbReference type="CDD" id="cd12362">
    <property type="entry name" value="RRM3_CELF1-6"/>
    <property type="match status" value="1"/>
</dbReference>
<gene>
    <name evidence="5" type="ORF">ONB1V03_LOCUS6109</name>
</gene>
<dbReference type="OrthoDB" id="6515658at2759"/>
<evidence type="ECO:0000259" key="4">
    <source>
        <dbReference type="PROSITE" id="PS50102"/>
    </source>
</evidence>
<dbReference type="Gene3D" id="3.30.70.330">
    <property type="match status" value="1"/>
</dbReference>
<evidence type="ECO:0000256" key="1">
    <source>
        <dbReference type="ARBA" id="ARBA00022737"/>
    </source>
</evidence>
<dbReference type="GO" id="GO:0010629">
    <property type="term" value="P:negative regulation of gene expression"/>
    <property type="evidence" value="ECO:0007669"/>
    <property type="project" value="UniProtKB-ARBA"/>
</dbReference>
<sequence length="253" mass="27403">MKGCTSSLVVKFADTQKDKDSRRGKQSLMQNLWTQTSSPMQTSLVANPYLTLAALTNAAQQHQLATTLALQQQCLSSDLSLAQALSNPVLMALTGTTPTKVAAPTQSLSLNPHFSSNKLDIMSGVRDQLAFTSSLSTTPTLSGVQHLATSLSSASNAININKQTEGPDGANLFIYHLPPEFTDNDLISTFSPFGNVISAKVFIDKNSNLSKCFGFVSYDNSLSAQTAIQAMHGFQIRNKRLKVQLKKTRDKPY</sequence>
<dbReference type="GO" id="GO:0005737">
    <property type="term" value="C:cytoplasm"/>
    <property type="evidence" value="ECO:0007669"/>
    <property type="project" value="UniProtKB-ARBA"/>
</dbReference>
<dbReference type="Proteomes" id="UP000728032">
    <property type="component" value="Unassembled WGS sequence"/>
</dbReference>
<dbReference type="AlphaFoldDB" id="A0A7R9QIL9"/>
<dbReference type="PROSITE" id="PS50102">
    <property type="entry name" value="RRM"/>
    <property type="match status" value="1"/>
</dbReference>
<protein>
    <recommendedName>
        <fullName evidence="4">RRM domain-containing protein</fullName>
    </recommendedName>
</protein>
<dbReference type="InterPro" id="IPR035979">
    <property type="entry name" value="RBD_domain_sf"/>
</dbReference>
<dbReference type="EMBL" id="CAJPVJ010002642">
    <property type="protein sequence ID" value="CAG2166594.1"/>
    <property type="molecule type" value="Genomic_DNA"/>
</dbReference>
<dbReference type="Pfam" id="PF00076">
    <property type="entry name" value="RRM_1"/>
    <property type="match status" value="1"/>
</dbReference>